<dbReference type="Proteomes" id="UP000054560">
    <property type="component" value="Unassembled WGS sequence"/>
</dbReference>
<comment type="similarity">
    <text evidence="2 12">Belongs to the cation transport ATPase (P-type) (TC 3.A.3) family. Type IIIA subfamily.</text>
</comment>
<dbReference type="GeneID" id="25902619"/>
<dbReference type="InterPro" id="IPR018303">
    <property type="entry name" value="ATPase_P-typ_P_site"/>
</dbReference>
<keyword evidence="5" id="KW-0479">Metal-binding</keyword>
<dbReference type="SUPFAM" id="SSF56784">
    <property type="entry name" value="HAD-like"/>
    <property type="match status" value="1"/>
</dbReference>
<evidence type="ECO:0000313" key="16">
    <source>
        <dbReference type="Proteomes" id="UP000054560"/>
    </source>
</evidence>
<feature type="transmembrane region" description="Helical" evidence="12">
    <location>
        <begin position="325"/>
        <end position="346"/>
    </location>
</feature>
<dbReference type="PRINTS" id="PR00120">
    <property type="entry name" value="HATPASE"/>
</dbReference>
<dbReference type="GO" id="GO:0005886">
    <property type="term" value="C:plasma membrane"/>
    <property type="evidence" value="ECO:0007669"/>
    <property type="project" value="UniProtKB-SubCell"/>
</dbReference>
<dbReference type="NCBIfam" id="TIGR01647">
    <property type="entry name" value="ATPase-IIIA_H"/>
    <property type="match status" value="1"/>
</dbReference>
<dbReference type="InterPro" id="IPR023214">
    <property type="entry name" value="HAD_sf"/>
</dbReference>
<keyword evidence="11 12" id="KW-0472">Membrane</keyword>
<dbReference type="Gene3D" id="3.40.1110.10">
    <property type="entry name" value="Calcium-transporting ATPase, cytoplasmic domain N"/>
    <property type="match status" value="1"/>
</dbReference>
<name>A0A0L0G9X5_9EUKA</name>
<dbReference type="EC" id="7.1.2.1" evidence="12"/>
<dbReference type="FunFam" id="3.40.50.1000:FF:000211">
    <property type="entry name" value="Plasma membrane ATPase"/>
    <property type="match status" value="1"/>
</dbReference>
<dbReference type="Pfam" id="PF00702">
    <property type="entry name" value="Hydrolase"/>
    <property type="match status" value="1"/>
</dbReference>
<dbReference type="FunFam" id="2.70.150.10:FF:000042">
    <property type="entry name" value="Plasma membrane ATPase"/>
    <property type="match status" value="1"/>
</dbReference>
<feature type="domain" description="Cation-transporting P-type ATPase N-terminal" evidence="14">
    <location>
        <begin position="99"/>
        <end position="171"/>
    </location>
</feature>
<dbReference type="GO" id="GO:0008553">
    <property type="term" value="F:P-type proton-exporting transporter activity"/>
    <property type="evidence" value="ECO:0007669"/>
    <property type="project" value="UniProtKB-UniRule"/>
</dbReference>
<dbReference type="Pfam" id="PF00122">
    <property type="entry name" value="E1-E2_ATPase"/>
    <property type="match status" value="1"/>
</dbReference>
<feature type="transmembrane region" description="Helical" evidence="12">
    <location>
        <begin position="161"/>
        <end position="184"/>
    </location>
</feature>
<evidence type="ECO:0000313" key="15">
    <source>
        <dbReference type="EMBL" id="KNC85704.1"/>
    </source>
</evidence>
<evidence type="ECO:0000256" key="13">
    <source>
        <dbReference type="SAM" id="MobiDB-lite"/>
    </source>
</evidence>
<dbReference type="eggNOG" id="KOG0205">
    <property type="taxonomic scope" value="Eukaryota"/>
</dbReference>
<dbReference type="STRING" id="667725.A0A0L0G9X5"/>
<accession>A0A0L0G9X5</accession>
<dbReference type="GO" id="GO:0046872">
    <property type="term" value="F:metal ion binding"/>
    <property type="evidence" value="ECO:0007669"/>
    <property type="project" value="UniProtKB-KW"/>
</dbReference>
<dbReference type="FunFam" id="3.40.1110.10:FF:000005">
    <property type="entry name" value="Plasma membrane ATPase"/>
    <property type="match status" value="1"/>
</dbReference>
<dbReference type="GO" id="GO:0120029">
    <property type="term" value="P:proton export across plasma membrane"/>
    <property type="evidence" value="ECO:0007669"/>
    <property type="project" value="UniProtKB-UniRule"/>
</dbReference>
<dbReference type="PANTHER" id="PTHR42861">
    <property type="entry name" value="CALCIUM-TRANSPORTING ATPASE"/>
    <property type="match status" value="1"/>
</dbReference>
<feature type="region of interest" description="Disordered" evidence="13">
    <location>
        <begin position="1024"/>
        <end position="1044"/>
    </location>
</feature>
<comment type="subcellular location">
    <subcellularLocation>
        <location evidence="12">Cell membrane</location>
        <topology evidence="12">Multi-pass membrane protein</topology>
    </subcellularLocation>
    <subcellularLocation>
        <location evidence="1">Membrane</location>
        <topology evidence="1">Multi-pass membrane protein</topology>
    </subcellularLocation>
</comment>
<dbReference type="EMBL" id="KQ241688">
    <property type="protein sequence ID" value="KNC85704.1"/>
    <property type="molecule type" value="Genomic_DNA"/>
</dbReference>
<keyword evidence="9 12" id="KW-1278">Translocase</keyword>
<comment type="catalytic activity">
    <reaction evidence="12">
        <text>ATP + H2O + H(+)(in) = ADP + phosphate + 2 H(+)(out)</text>
        <dbReference type="Rhea" id="RHEA:20852"/>
        <dbReference type="ChEBI" id="CHEBI:15377"/>
        <dbReference type="ChEBI" id="CHEBI:15378"/>
        <dbReference type="ChEBI" id="CHEBI:30616"/>
        <dbReference type="ChEBI" id="CHEBI:43474"/>
        <dbReference type="ChEBI" id="CHEBI:456216"/>
        <dbReference type="EC" id="7.1.2.1"/>
    </reaction>
</comment>
<dbReference type="Gene3D" id="1.20.1110.10">
    <property type="entry name" value="Calcium-transporting ATPase, transmembrane domain"/>
    <property type="match status" value="1"/>
</dbReference>
<evidence type="ECO:0000256" key="2">
    <source>
        <dbReference type="ARBA" id="ARBA00008804"/>
    </source>
</evidence>
<evidence type="ECO:0000256" key="9">
    <source>
        <dbReference type="ARBA" id="ARBA00022967"/>
    </source>
</evidence>
<dbReference type="OrthoDB" id="116380at2759"/>
<keyword evidence="10 12" id="KW-1133">Transmembrane helix</keyword>
<keyword evidence="12" id="KW-0813">Transport</keyword>
<evidence type="ECO:0000256" key="8">
    <source>
        <dbReference type="ARBA" id="ARBA00022842"/>
    </source>
</evidence>
<evidence type="ECO:0000256" key="6">
    <source>
        <dbReference type="ARBA" id="ARBA00022741"/>
    </source>
</evidence>
<dbReference type="SFLD" id="SFLDS00003">
    <property type="entry name" value="Haloacid_Dehalogenase"/>
    <property type="match status" value="1"/>
</dbReference>
<keyword evidence="3" id="KW-0597">Phosphoprotein</keyword>
<dbReference type="InterPro" id="IPR008250">
    <property type="entry name" value="ATPase_P-typ_transduc_dom_A_sf"/>
</dbReference>
<dbReference type="GO" id="GO:0016887">
    <property type="term" value="F:ATP hydrolysis activity"/>
    <property type="evidence" value="ECO:0007669"/>
    <property type="project" value="InterPro"/>
</dbReference>
<dbReference type="InterPro" id="IPR036412">
    <property type="entry name" value="HAD-like_sf"/>
</dbReference>
<evidence type="ECO:0000256" key="3">
    <source>
        <dbReference type="ARBA" id="ARBA00022553"/>
    </source>
</evidence>
<feature type="transmembrane region" description="Helical" evidence="12">
    <location>
        <begin position="796"/>
        <end position="818"/>
    </location>
</feature>
<dbReference type="InterPro" id="IPR023299">
    <property type="entry name" value="ATPase_P-typ_cyto_dom_N"/>
</dbReference>
<dbReference type="Pfam" id="PF00690">
    <property type="entry name" value="Cation_ATPase_N"/>
    <property type="match status" value="1"/>
</dbReference>
<comment type="caution">
    <text evidence="12">Lacks conserved residue(s) required for the propagation of feature annotation.</text>
</comment>
<reference evidence="15 16" key="1">
    <citation type="submission" date="2011-02" db="EMBL/GenBank/DDBJ databases">
        <title>The Genome Sequence of Sphaeroforma arctica JP610.</title>
        <authorList>
            <consortium name="The Broad Institute Genome Sequencing Platform"/>
            <person name="Russ C."/>
            <person name="Cuomo C."/>
            <person name="Young S.K."/>
            <person name="Zeng Q."/>
            <person name="Gargeya S."/>
            <person name="Alvarado L."/>
            <person name="Berlin A."/>
            <person name="Chapman S.B."/>
            <person name="Chen Z."/>
            <person name="Freedman E."/>
            <person name="Gellesch M."/>
            <person name="Goldberg J."/>
            <person name="Griggs A."/>
            <person name="Gujja S."/>
            <person name="Heilman E."/>
            <person name="Heiman D."/>
            <person name="Howarth C."/>
            <person name="Mehta T."/>
            <person name="Neiman D."/>
            <person name="Pearson M."/>
            <person name="Roberts A."/>
            <person name="Saif S."/>
            <person name="Shea T."/>
            <person name="Shenoy N."/>
            <person name="Sisk P."/>
            <person name="Stolte C."/>
            <person name="Sykes S."/>
            <person name="White J."/>
            <person name="Yandava C."/>
            <person name="Burger G."/>
            <person name="Gray M.W."/>
            <person name="Holland P.W.H."/>
            <person name="King N."/>
            <person name="Lang F.B.F."/>
            <person name="Roger A.J."/>
            <person name="Ruiz-Trillo I."/>
            <person name="Haas B."/>
            <person name="Nusbaum C."/>
            <person name="Birren B."/>
        </authorList>
    </citation>
    <scope>NUCLEOTIDE SEQUENCE [LARGE SCALE GENOMIC DNA]</scope>
    <source>
        <strain evidence="15 16">JP610</strain>
    </source>
</reference>
<evidence type="ECO:0000256" key="4">
    <source>
        <dbReference type="ARBA" id="ARBA00022692"/>
    </source>
</evidence>
<gene>
    <name evidence="15" type="ORF">SARC_02115</name>
</gene>
<dbReference type="SMART" id="SM00831">
    <property type="entry name" value="Cation_ATPase_N"/>
    <property type="match status" value="1"/>
</dbReference>
<dbReference type="SUPFAM" id="SSF81653">
    <property type="entry name" value="Calcium ATPase, transduction domain A"/>
    <property type="match status" value="1"/>
</dbReference>
<dbReference type="SFLD" id="SFLDF00027">
    <property type="entry name" value="p-type_atpase"/>
    <property type="match status" value="1"/>
</dbReference>
<evidence type="ECO:0000256" key="11">
    <source>
        <dbReference type="ARBA" id="ARBA00023136"/>
    </source>
</evidence>
<dbReference type="Gene3D" id="3.40.50.1000">
    <property type="entry name" value="HAD superfamily/HAD-like"/>
    <property type="match status" value="1"/>
</dbReference>
<dbReference type="PROSITE" id="PS00154">
    <property type="entry name" value="ATPASE_E1_E2"/>
    <property type="match status" value="1"/>
</dbReference>
<feature type="region of interest" description="Disordered" evidence="13">
    <location>
        <begin position="1"/>
        <end position="63"/>
    </location>
</feature>
<feature type="transmembrane region" description="Helical" evidence="12">
    <location>
        <begin position="756"/>
        <end position="775"/>
    </location>
</feature>
<proteinExistence type="inferred from homology"/>
<dbReference type="InterPro" id="IPR001757">
    <property type="entry name" value="P_typ_ATPase"/>
</dbReference>
<protein>
    <recommendedName>
        <fullName evidence="12">Plasma membrane ATPase</fullName>
        <ecNumber evidence="12">7.1.2.1</ecNumber>
    </recommendedName>
</protein>
<keyword evidence="16" id="KW-1185">Reference proteome</keyword>
<dbReference type="SUPFAM" id="SSF81665">
    <property type="entry name" value="Calcium ATPase, transmembrane domain M"/>
    <property type="match status" value="1"/>
</dbReference>
<dbReference type="Gene3D" id="2.70.150.10">
    <property type="entry name" value="Calcium-transporting ATPase, cytoplasmic transduction domain A"/>
    <property type="match status" value="1"/>
</dbReference>
<dbReference type="InterPro" id="IPR059000">
    <property type="entry name" value="ATPase_P-type_domA"/>
</dbReference>
<evidence type="ECO:0000256" key="1">
    <source>
        <dbReference type="ARBA" id="ARBA00004141"/>
    </source>
</evidence>
<evidence type="ECO:0000256" key="7">
    <source>
        <dbReference type="ARBA" id="ARBA00022840"/>
    </source>
</evidence>
<feature type="transmembrane region" description="Helical" evidence="12">
    <location>
        <begin position="366"/>
        <end position="393"/>
    </location>
</feature>
<dbReference type="RefSeq" id="XP_014159606.1">
    <property type="nucleotide sequence ID" value="XM_014304131.1"/>
</dbReference>
<dbReference type="InterPro" id="IPR006534">
    <property type="entry name" value="P-type_ATPase_IIIA"/>
</dbReference>
<evidence type="ECO:0000256" key="12">
    <source>
        <dbReference type="RuleBase" id="RU362083"/>
    </source>
</evidence>
<keyword evidence="12" id="KW-0406">Ion transport</keyword>
<dbReference type="AlphaFoldDB" id="A0A0L0G9X5"/>
<keyword evidence="12" id="KW-0375">Hydrogen ion transport</keyword>
<dbReference type="CDD" id="cd02076">
    <property type="entry name" value="P-type_ATPase_H"/>
    <property type="match status" value="1"/>
</dbReference>
<dbReference type="InterPro" id="IPR044492">
    <property type="entry name" value="P_typ_ATPase_HD_dom"/>
</dbReference>
<dbReference type="NCBIfam" id="TIGR01494">
    <property type="entry name" value="ATPase_P-type"/>
    <property type="match status" value="2"/>
</dbReference>
<organism evidence="15 16">
    <name type="scientific">Sphaeroforma arctica JP610</name>
    <dbReference type="NCBI Taxonomy" id="667725"/>
    <lineage>
        <taxon>Eukaryota</taxon>
        <taxon>Ichthyosporea</taxon>
        <taxon>Ichthyophonida</taxon>
        <taxon>Sphaeroforma</taxon>
    </lineage>
</organism>
<feature type="transmembrane region" description="Helical" evidence="12">
    <location>
        <begin position="910"/>
        <end position="932"/>
    </location>
</feature>
<keyword evidence="8 12" id="KW-0460">Magnesium</keyword>
<sequence>MANETPDAGSDSAITDTNVVNGLTTASNTTEPTDARDEAIVDEPVSAAAEELHPEPKTTAGEELTIKKDPSIHDLPNCEPPKPTSVDVPMATGDGGDNDYKNLTQEAALRKLESSKDGLTTKEYEQRLQQYGPNALPTVEKNKLWEFFKFLWNPLSWAMEVAAILSIILLDYVDFVLIIILLLLNAAIGYKEEAAAGDAISALAASLAPKAKVYRDGAIVTIEAINLVPGDVILVRLGDVIPADIKLLGEDHQEPCQIDQAALTGESLPVKRFVGECAYSGSTVKQGETRGLVYATGANSFFGKAAALINGTENPGHLQQVMTTIGATCIITIIFWAVIELGVQFGHYDHGCSLGSQGSCPTLSNLLVIIVGGIPIAMPTVLSVTLALGASALAKHGAIVSRLTAIEEMAGMDMLCSDKTGTLTLNQLSVDKPNLKAQESAGFTQGDICLYGALGAKIENEEPIDLCCHEAYDGKDTLWDNYTCIKYVPFNPNDKRTIATIKPKDGSEIFRCTKGAPQVILKMAHNYEEIKNQFEDTILEYAGRGYRALGVGKSMGEDSEKWEFVGLIPIFDPPRHDTKDTIEKCIELGIGVKMITGDQLPIGIETARQLGMGTNMYTTEVLNEGHGEHKLIKGALTLDDLIEQADGFAEVFPEHKYEIVARLQKMGHITAMTGDGVNDAPALKKADIGIAVADATDAARAASDIVLTESGLGVIIHAIIEARKIFGRMKSYAKYTIAMTFRICFTFGLLTTIYNWYFPTILIVLLAIFNDGAMISLSKDRVSPNHNPDAWFLKKLFIAGLIYGLYLTLSSWVLFYVASHTNFFEGGSALNLSPSLYYTDSSNYCLTQTDATTGAIITAGTQAYTLCVTEVTWERQSRLRALMYSQVSISGMALIFITRTSKISWMDRPGMSILAAFIFSQVVSSLIAGFGFDGYERPDPSQLCVYCEDYTAAAPIPGDNESRFNASLLGCGIWVLISWIWCIIWYVPMDLIKMVLQYVMDEEKPVFFVQKDVVNPHFQGSISRASSLGRPRNGASVSTGNPRASRVVRGSVM</sequence>
<dbReference type="PRINTS" id="PR00119">
    <property type="entry name" value="CATATPASE"/>
</dbReference>
<dbReference type="InterPro" id="IPR004014">
    <property type="entry name" value="ATPase_P-typ_cation-transptr_N"/>
</dbReference>
<dbReference type="GO" id="GO:0005524">
    <property type="term" value="F:ATP binding"/>
    <property type="evidence" value="ECO:0007669"/>
    <property type="project" value="UniProtKB-UniRule"/>
</dbReference>
<dbReference type="InterPro" id="IPR023298">
    <property type="entry name" value="ATPase_P-typ_TM_dom_sf"/>
</dbReference>
<keyword evidence="6 12" id="KW-0547">Nucleotide-binding</keyword>
<keyword evidence="7 12" id="KW-0067">ATP-binding</keyword>
<evidence type="ECO:0000259" key="14">
    <source>
        <dbReference type="SMART" id="SM00831"/>
    </source>
</evidence>
<evidence type="ECO:0000256" key="5">
    <source>
        <dbReference type="ARBA" id="ARBA00022723"/>
    </source>
</evidence>
<feature type="compositionally biased region" description="Polar residues" evidence="13">
    <location>
        <begin position="12"/>
        <end position="32"/>
    </location>
</feature>
<dbReference type="SFLD" id="SFLDG00002">
    <property type="entry name" value="C1.7:_P-type_atpase_like"/>
    <property type="match status" value="1"/>
</dbReference>
<keyword evidence="4 12" id="KW-0812">Transmembrane</keyword>
<evidence type="ECO:0000256" key="10">
    <source>
        <dbReference type="ARBA" id="ARBA00022989"/>
    </source>
</evidence>
<feature type="transmembrane region" description="Helical" evidence="12">
    <location>
        <begin position="966"/>
        <end position="987"/>
    </location>
</feature>